<evidence type="ECO:0000256" key="1">
    <source>
        <dbReference type="SAM" id="MobiDB-lite"/>
    </source>
</evidence>
<organism evidence="2 3">
    <name type="scientific">Liparis tanakae</name>
    <name type="common">Tanaka's snailfish</name>
    <dbReference type="NCBI Taxonomy" id="230148"/>
    <lineage>
        <taxon>Eukaryota</taxon>
        <taxon>Metazoa</taxon>
        <taxon>Chordata</taxon>
        <taxon>Craniata</taxon>
        <taxon>Vertebrata</taxon>
        <taxon>Euteleostomi</taxon>
        <taxon>Actinopterygii</taxon>
        <taxon>Neopterygii</taxon>
        <taxon>Teleostei</taxon>
        <taxon>Neoteleostei</taxon>
        <taxon>Acanthomorphata</taxon>
        <taxon>Eupercaria</taxon>
        <taxon>Perciformes</taxon>
        <taxon>Cottioidei</taxon>
        <taxon>Cottales</taxon>
        <taxon>Liparidae</taxon>
        <taxon>Liparis</taxon>
    </lineage>
</organism>
<sequence length="90" mass="9712">MEIDMKPATPNETRTAAASHNNPQRLGTSEQTSQSKEEWIHSTGPYTKSRRVSEAQTHGRAGGPSARCNGVTDPTDPTDPTDRNTDDSSS</sequence>
<reference evidence="2 3" key="1">
    <citation type="submission" date="2019-03" db="EMBL/GenBank/DDBJ databases">
        <title>First draft genome of Liparis tanakae, snailfish: a comprehensive survey of snailfish specific genes.</title>
        <authorList>
            <person name="Kim W."/>
            <person name="Song I."/>
            <person name="Jeong J.-H."/>
            <person name="Kim D."/>
            <person name="Kim S."/>
            <person name="Ryu S."/>
            <person name="Song J.Y."/>
            <person name="Lee S.K."/>
        </authorList>
    </citation>
    <scope>NUCLEOTIDE SEQUENCE [LARGE SCALE GENOMIC DNA]</scope>
    <source>
        <tissue evidence="2">Muscle</tissue>
    </source>
</reference>
<protein>
    <submittedName>
        <fullName evidence="2">Uncharacterized protein</fullName>
    </submittedName>
</protein>
<evidence type="ECO:0000313" key="2">
    <source>
        <dbReference type="EMBL" id="TNN89241.1"/>
    </source>
</evidence>
<comment type="caution">
    <text evidence="2">The sequence shown here is derived from an EMBL/GenBank/DDBJ whole genome shotgun (WGS) entry which is preliminary data.</text>
</comment>
<keyword evidence="3" id="KW-1185">Reference proteome</keyword>
<gene>
    <name evidence="2" type="ORF">EYF80_000529</name>
</gene>
<name>A0A4Z2JH03_9TELE</name>
<dbReference type="EMBL" id="SRLO01000002">
    <property type="protein sequence ID" value="TNN89241.1"/>
    <property type="molecule type" value="Genomic_DNA"/>
</dbReference>
<accession>A0A4Z2JH03</accession>
<feature type="compositionally biased region" description="Basic and acidic residues" evidence="1">
    <location>
        <begin position="80"/>
        <end position="90"/>
    </location>
</feature>
<dbReference type="Proteomes" id="UP000314294">
    <property type="component" value="Unassembled WGS sequence"/>
</dbReference>
<feature type="compositionally biased region" description="Polar residues" evidence="1">
    <location>
        <begin position="10"/>
        <end position="34"/>
    </location>
</feature>
<dbReference type="AlphaFoldDB" id="A0A4Z2JH03"/>
<evidence type="ECO:0000313" key="3">
    <source>
        <dbReference type="Proteomes" id="UP000314294"/>
    </source>
</evidence>
<feature type="region of interest" description="Disordered" evidence="1">
    <location>
        <begin position="1"/>
        <end position="90"/>
    </location>
</feature>
<proteinExistence type="predicted"/>